<dbReference type="SMART" id="SM00255">
    <property type="entry name" value="TIR"/>
    <property type="match status" value="1"/>
</dbReference>
<dbReference type="Proteomes" id="UP000007490">
    <property type="component" value="Chromosome"/>
</dbReference>
<gene>
    <name evidence="2" type="ordered locus">Metbo_1110</name>
</gene>
<dbReference type="InterPro" id="IPR000157">
    <property type="entry name" value="TIR_dom"/>
</dbReference>
<dbReference type="OrthoDB" id="118149at2157"/>
<dbReference type="InterPro" id="IPR035897">
    <property type="entry name" value="Toll_tir_struct_dom_sf"/>
</dbReference>
<dbReference type="PROSITE" id="PS50104">
    <property type="entry name" value="TIR"/>
    <property type="match status" value="1"/>
</dbReference>
<sequence length="320" mass="36876">MNKHVFISYSHEDKYFANRIAEDLMKNGIEVWFDKWEIQVGDSLIEKIFSEGLSNSDYFLILLSKDSINSKWVKEELNNAIIRRMEGVTKLIPLLTESIEIPQPLKALKWLDMYSNYDKGLRSLINTIYNISEKPPVGKIPEHIVSLRNSVGGLSRQASTIGSLLIFKQEEEPGFERSYSASELHSLIEFMNNEEFNDAIDELEEYGLVKTLKVFGMHPYDFGQVNGTYALYLHFKNELKYDPENDIKSVAAVVSEKKEIDGNKLHSMLNIPPVRLNYAVAYLEDYGYVKVLKFLGTHPYDFGIVTATRHTRQFVDEHCK</sequence>
<name>F0T5W2_METLA</name>
<evidence type="ECO:0000313" key="2">
    <source>
        <dbReference type="EMBL" id="ADZ09355.1"/>
    </source>
</evidence>
<dbReference type="EMBL" id="CP002551">
    <property type="protein sequence ID" value="ADZ09355.1"/>
    <property type="molecule type" value="Genomic_DNA"/>
</dbReference>
<proteinExistence type="predicted"/>
<dbReference type="Pfam" id="PF13676">
    <property type="entry name" value="TIR_2"/>
    <property type="match status" value="1"/>
</dbReference>
<dbReference type="Gene3D" id="3.40.50.10140">
    <property type="entry name" value="Toll/interleukin-1 receptor homology (TIR) domain"/>
    <property type="match status" value="1"/>
</dbReference>
<accession>F0T5W2</accession>
<evidence type="ECO:0000259" key="1">
    <source>
        <dbReference type="PROSITE" id="PS50104"/>
    </source>
</evidence>
<keyword evidence="3" id="KW-1185">Reference proteome</keyword>
<protein>
    <submittedName>
        <fullName evidence="2">TIR protein</fullName>
    </submittedName>
</protein>
<dbReference type="STRING" id="877455.Metbo_1110"/>
<evidence type="ECO:0000313" key="3">
    <source>
        <dbReference type="Proteomes" id="UP000007490"/>
    </source>
</evidence>
<dbReference type="KEGG" id="mel:Metbo_1110"/>
<reference evidence="3" key="1">
    <citation type="submission" date="2011-02" db="EMBL/GenBank/DDBJ databases">
        <title>Complete sequence of Methanobacterium sp. AL-21.</title>
        <authorList>
            <consortium name="US DOE Joint Genome Institute"/>
            <person name="Lucas S."/>
            <person name="Copeland A."/>
            <person name="Lapidus A."/>
            <person name="Cheng J.-F."/>
            <person name="Goodwin L."/>
            <person name="Pitluck S."/>
            <person name="Chertkov O."/>
            <person name="Detter J.C."/>
            <person name="Han C."/>
            <person name="Tapia R."/>
            <person name="Land M."/>
            <person name="Hauser L."/>
            <person name="Kyrpides N."/>
            <person name="Ivanova N."/>
            <person name="Mikhailova N."/>
            <person name="Pagani I."/>
            <person name="Cadillo-Quiroz H."/>
            <person name="Imachi H."/>
            <person name="Zinder S."/>
            <person name="Liu W."/>
            <person name="Woyke T."/>
        </authorList>
    </citation>
    <scope>NUCLEOTIDE SEQUENCE [LARGE SCALE GENOMIC DNA]</scope>
    <source>
        <strain evidence="3">AL-21</strain>
    </source>
</reference>
<dbReference type="RefSeq" id="WP_013644706.1">
    <property type="nucleotide sequence ID" value="NC_015216.1"/>
</dbReference>
<dbReference type="SUPFAM" id="SSF52200">
    <property type="entry name" value="Toll/Interleukin receptor TIR domain"/>
    <property type="match status" value="1"/>
</dbReference>
<feature type="domain" description="TIR" evidence="1">
    <location>
        <begin position="1"/>
        <end position="128"/>
    </location>
</feature>
<dbReference type="AlphaFoldDB" id="F0T5W2"/>
<dbReference type="HOGENOM" id="CLU_885100_0_0_2"/>
<dbReference type="GeneID" id="24964531"/>
<reference evidence="2 3" key="2">
    <citation type="journal article" date="2014" name="Int. J. Syst. Evol. Microbiol.">
        <title>Methanobacterium paludis sp. nov. and a novel strain of Methanobacterium lacus isolated from northern peatlands.</title>
        <authorList>
            <person name="Cadillo-Quiroz H."/>
            <person name="Brauer S.L."/>
            <person name="Goodson N."/>
            <person name="Yavitt J.B."/>
            <person name="Zinder S.H."/>
        </authorList>
    </citation>
    <scope>NUCLEOTIDE SEQUENCE [LARGE SCALE GENOMIC DNA]</scope>
    <source>
        <strain evidence="2 3">AL-21</strain>
    </source>
</reference>
<dbReference type="eggNOG" id="arCOG09612">
    <property type="taxonomic scope" value="Archaea"/>
</dbReference>
<organism evidence="2 3">
    <name type="scientific">Methanobacterium lacus (strain AL-21)</name>
    <dbReference type="NCBI Taxonomy" id="877455"/>
    <lineage>
        <taxon>Archaea</taxon>
        <taxon>Methanobacteriati</taxon>
        <taxon>Methanobacteriota</taxon>
        <taxon>Methanomada group</taxon>
        <taxon>Methanobacteria</taxon>
        <taxon>Methanobacteriales</taxon>
        <taxon>Methanobacteriaceae</taxon>
        <taxon>Methanobacterium</taxon>
    </lineage>
</organism>
<dbReference type="GO" id="GO:0007165">
    <property type="term" value="P:signal transduction"/>
    <property type="evidence" value="ECO:0007669"/>
    <property type="project" value="InterPro"/>
</dbReference>